<proteinExistence type="predicted"/>
<protein>
    <submittedName>
        <fullName evidence="1">Uncharacterized protein</fullName>
    </submittedName>
</protein>
<name>A0AB39CCL7_9VIRU</name>
<accession>A0AB39CCL7</accession>
<reference evidence="1" key="1">
    <citation type="submission" date="2024-07" db="EMBL/GenBank/DDBJ databases">
        <authorList>
            <person name="Bringhurst R.M."/>
            <person name="Homer T.E."/>
        </authorList>
    </citation>
    <scope>NUCLEOTIDE SEQUENCE</scope>
</reference>
<dbReference type="EMBL" id="PQ015378">
    <property type="protein sequence ID" value="XDJ14575.1"/>
    <property type="molecule type" value="Genomic_DNA"/>
</dbReference>
<evidence type="ECO:0000313" key="1">
    <source>
        <dbReference type="EMBL" id="XDJ14575.1"/>
    </source>
</evidence>
<organism evidence="1">
    <name type="scientific">Pseudomonas phage RVTF4</name>
    <dbReference type="NCBI Taxonomy" id="3236931"/>
    <lineage>
        <taxon>Viruses</taxon>
    </lineage>
</organism>
<sequence length="115" mass="12875">MLAPKVSSKQLEEAYAKTNELEKALVQSSVEQRMLFFCEVQGEMNDFNVPKFERGATMSQAFRMGMDYGVEATLNAIEKRGLMIINDETPINVVMTDEGADLGNIADLWANYINS</sequence>